<evidence type="ECO:0000313" key="8">
    <source>
        <dbReference type="EMBL" id="GAD67238.1"/>
    </source>
</evidence>
<dbReference type="GO" id="GO:0046872">
    <property type="term" value="F:metal ion binding"/>
    <property type="evidence" value="ECO:0007669"/>
    <property type="project" value="UniProtKB-KW"/>
</dbReference>
<evidence type="ECO:0000259" key="7">
    <source>
        <dbReference type="PROSITE" id="PS51296"/>
    </source>
</evidence>
<protein>
    <submittedName>
        <fullName evidence="8">Nitrite reductase small subunit</fullName>
    </submittedName>
</protein>
<keyword evidence="2" id="KW-0479">Metal-binding</keyword>
<dbReference type="GO" id="GO:0008942">
    <property type="term" value="F:nitrite reductase [NAD(P)H] activity"/>
    <property type="evidence" value="ECO:0007669"/>
    <property type="project" value="InterPro"/>
</dbReference>
<dbReference type="SUPFAM" id="SSF50022">
    <property type="entry name" value="ISP domain"/>
    <property type="match status" value="1"/>
</dbReference>
<evidence type="ECO:0000256" key="2">
    <source>
        <dbReference type="ARBA" id="ARBA00022723"/>
    </source>
</evidence>
<proteinExistence type="predicted"/>
<dbReference type="InterPro" id="IPR036922">
    <property type="entry name" value="Rieske_2Fe-2S_sf"/>
</dbReference>
<dbReference type="PROSITE" id="PS51300">
    <property type="entry name" value="NIRD"/>
    <property type="match status" value="1"/>
</dbReference>
<evidence type="ECO:0000256" key="5">
    <source>
        <dbReference type="ARBA" id="ARBA00023014"/>
    </source>
</evidence>
<dbReference type="CDD" id="cd03529">
    <property type="entry name" value="Rieske_NirD"/>
    <property type="match status" value="1"/>
</dbReference>
<evidence type="ECO:0000256" key="6">
    <source>
        <dbReference type="ARBA" id="ARBA00023063"/>
    </source>
</evidence>
<comment type="caution">
    <text evidence="8">The sequence shown here is derived from an EMBL/GenBank/DDBJ whole genome shotgun (WGS) entry which is preliminary data.</text>
</comment>
<keyword evidence="1" id="KW-0001">2Fe-2S</keyword>
<dbReference type="PANTHER" id="PTHR40562:SF1">
    <property type="entry name" value="NITRITE REDUCTASE (NADH) SMALL SUBUNIT"/>
    <property type="match status" value="1"/>
</dbReference>
<dbReference type="InterPro" id="IPR017881">
    <property type="entry name" value="NirD"/>
</dbReference>
<dbReference type="eggNOG" id="COG2146">
    <property type="taxonomic scope" value="Bacteria"/>
</dbReference>
<dbReference type="RefSeq" id="WP_021705213.1">
    <property type="nucleotide sequence ID" value="NZ_BATJ01000007.1"/>
</dbReference>
<keyword evidence="9" id="KW-1185">Reference proteome</keyword>
<dbReference type="InterPro" id="IPR012748">
    <property type="entry name" value="Rieske-like_NirD"/>
</dbReference>
<dbReference type="AlphaFoldDB" id="U3BKT3"/>
<evidence type="ECO:0000256" key="3">
    <source>
        <dbReference type="ARBA" id="ARBA00023002"/>
    </source>
</evidence>
<dbReference type="Pfam" id="PF13806">
    <property type="entry name" value="Rieske_2"/>
    <property type="match status" value="1"/>
</dbReference>
<feature type="domain" description="Rieske" evidence="7">
    <location>
        <begin position="1"/>
        <end position="101"/>
    </location>
</feature>
<dbReference type="InterPro" id="IPR017941">
    <property type="entry name" value="Rieske_2Fe-2S"/>
</dbReference>
<dbReference type="EMBL" id="BATJ01000007">
    <property type="protein sequence ID" value="GAD67238.1"/>
    <property type="molecule type" value="Genomic_DNA"/>
</dbReference>
<dbReference type="NCBIfam" id="TIGR02378">
    <property type="entry name" value="nirD_assim_sml"/>
    <property type="match status" value="1"/>
</dbReference>
<dbReference type="PROSITE" id="PS51296">
    <property type="entry name" value="RIESKE"/>
    <property type="match status" value="1"/>
</dbReference>
<organism evidence="8 9">
    <name type="scientific">Vibrio proteolyticus NBRC 13287</name>
    <dbReference type="NCBI Taxonomy" id="1219065"/>
    <lineage>
        <taxon>Bacteria</taxon>
        <taxon>Pseudomonadati</taxon>
        <taxon>Pseudomonadota</taxon>
        <taxon>Gammaproteobacteria</taxon>
        <taxon>Vibrionales</taxon>
        <taxon>Vibrionaceae</taxon>
        <taxon>Vibrio</taxon>
    </lineage>
</organism>
<accession>U3BKT3</accession>
<keyword evidence="3" id="KW-0560">Oxidoreductase</keyword>
<dbReference type="GO" id="GO:0051537">
    <property type="term" value="F:2 iron, 2 sulfur cluster binding"/>
    <property type="evidence" value="ECO:0007669"/>
    <property type="project" value="UniProtKB-KW"/>
</dbReference>
<keyword evidence="4" id="KW-0408">Iron</keyword>
<dbReference type="Proteomes" id="UP000016570">
    <property type="component" value="Unassembled WGS sequence"/>
</dbReference>
<dbReference type="Gene3D" id="2.102.10.10">
    <property type="entry name" value="Rieske [2Fe-2S] iron-sulphur domain"/>
    <property type="match status" value="1"/>
</dbReference>
<reference evidence="8 9" key="1">
    <citation type="submission" date="2013-09" db="EMBL/GenBank/DDBJ databases">
        <title>Whole genome shotgun sequence of Vibrio proteolyticus NBRC 13287.</title>
        <authorList>
            <person name="Isaki S."/>
            <person name="Hosoyama A."/>
            <person name="Numata M."/>
            <person name="Hashimoto M."/>
            <person name="Hosoyama Y."/>
            <person name="Tsuchikane K."/>
            <person name="Noguchi M."/>
            <person name="Hirakata S."/>
            <person name="Ichikawa N."/>
            <person name="Ohji S."/>
            <person name="Yamazoe A."/>
            <person name="Fujita N."/>
        </authorList>
    </citation>
    <scope>NUCLEOTIDE SEQUENCE [LARGE SCALE GENOMIC DNA]</scope>
    <source>
        <strain evidence="8 9">NBRC 13287</strain>
    </source>
</reference>
<dbReference type="STRING" id="1219065.VPR01S_07_00370"/>
<evidence type="ECO:0000256" key="4">
    <source>
        <dbReference type="ARBA" id="ARBA00023004"/>
    </source>
</evidence>
<evidence type="ECO:0000313" key="9">
    <source>
        <dbReference type="Proteomes" id="UP000016570"/>
    </source>
</evidence>
<evidence type="ECO:0000256" key="1">
    <source>
        <dbReference type="ARBA" id="ARBA00022714"/>
    </source>
</evidence>
<dbReference type="PANTHER" id="PTHR40562">
    <property type="match status" value="1"/>
</dbReference>
<keyword evidence="5" id="KW-0411">Iron-sulfur</keyword>
<sequence length="102" mass="11276">MKICNLSALLPFHGRVAMIEGQQVALFLVPEQGVFAIQNWDPIGRAHVLARGIVGDVGGELCVASPLYKQHFSLRDGRCIEQPDKPVKVWQVAVKNDAVWLD</sequence>
<dbReference type="GO" id="GO:0042128">
    <property type="term" value="P:nitrate assimilation"/>
    <property type="evidence" value="ECO:0007669"/>
    <property type="project" value="UniProtKB-KW"/>
</dbReference>
<keyword evidence="6" id="KW-0534">Nitrate assimilation</keyword>
<name>U3BKT3_VIBPR</name>
<gene>
    <name evidence="8" type="primary">nirD</name>
    <name evidence="8" type="ORF">VPR01S_07_00370</name>
</gene>